<organism evidence="2 3">
    <name type="scientific">Odobenus rosmarus divergens</name>
    <name type="common">Pacific walrus</name>
    <dbReference type="NCBI Taxonomy" id="9708"/>
    <lineage>
        <taxon>Eukaryota</taxon>
        <taxon>Metazoa</taxon>
        <taxon>Chordata</taxon>
        <taxon>Craniata</taxon>
        <taxon>Vertebrata</taxon>
        <taxon>Euteleostomi</taxon>
        <taxon>Mammalia</taxon>
        <taxon>Eutheria</taxon>
        <taxon>Laurasiatheria</taxon>
        <taxon>Carnivora</taxon>
        <taxon>Caniformia</taxon>
        <taxon>Pinnipedia</taxon>
        <taxon>Odobenidae</taxon>
        <taxon>Odobenus</taxon>
    </lineage>
</organism>
<dbReference type="RefSeq" id="XP_004393238.1">
    <property type="nucleotide sequence ID" value="XM_004393181.1"/>
</dbReference>
<protein>
    <submittedName>
        <fullName evidence="3">Uncharacterized protein LOC101373398</fullName>
    </submittedName>
</protein>
<name>A0A9B0G5L9_ODORO</name>
<proteinExistence type="predicted"/>
<dbReference type="AlphaFoldDB" id="A0A9B0G5L9"/>
<feature type="compositionally biased region" description="Pro residues" evidence="1">
    <location>
        <begin position="140"/>
        <end position="150"/>
    </location>
</feature>
<feature type="compositionally biased region" description="Low complexity" evidence="1">
    <location>
        <begin position="214"/>
        <end position="226"/>
    </location>
</feature>
<evidence type="ECO:0000256" key="1">
    <source>
        <dbReference type="SAM" id="MobiDB-lite"/>
    </source>
</evidence>
<evidence type="ECO:0000313" key="2">
    <source>
        <dbReference type="Proteomes" id="UP000245340"/>
    </source>
</evidence>
<feature type="region of interest" description="Disordered" evidence="1">
    <location>
        <begin position="207"/>
        <end position="267"/>
    </location>
</feature>
<keyword evidence="2" id="KW-1185">Reference proteome</keyword>
<accession>A0A9B0G5L9</accession>
<dbReference type="PANTHER" id="PTHR32289">
    <property type="entry name" value="PROTEIN FAM167A"/>
    <property type="match status" value="1"/>
</dbReference>
<feature type="region of interest" description="Disordered" evidence="1">
    <location>
        <begin position="1"/>
        <end position="186"/>
    </location>
</feature>
<feature type="compositionally biased region" description="Low complexity" evidence="1">
    <location>
        <begin position="96"/>
        <end position="113"/>
    </location>
</feature>
<sequence length="470" mass="50432">MEESGQLPRRKPQHPGCPPHRAPACPQLTPPAPALDHKRGGAGPGRSRPGGAGSRAARRPREARLLADPRAPGFPSPRVLRPGREVRLALPRRPSAPGALGLLPAPAVPGPRAYLRGASLPVSARGRRGYRRPAARGRGAPPPGARPPVSPLRRSPGARGPGRHRLALPGSRPLPGPARSRCGGARTCSRSAGLYGCGRWGLRGGRGRGGGRGAPSAADRAPPAAGEGAGRVSAGRDREAGPRLRWNQGRCPERKSEGDTPSLEAQDQHREEFCPKIMGFPRRLGGQLTCMSSAKSSHLCEPQRSPLSGGKMITVAPGIMSTFQAKGRRRKLEFRGSFIDIFPFIRKERLYKSKVPRAHQQVSVNIPSKDAAMKTEEPTPSLGQTLEWLRKELAEMQVQDQRLLLTLRHLHSVLQELRTESAPWEDARSSGGTSPIRARAGSESRGRPPISSQGLAQLLQGTESRRSSLP</sequence>
<feature type="compositionally biased region" description="Basic residues" evidence="1">
    <location>
        <begin position="125"/>
        <end position="135"/>
    </location>
</feature>
<feature type="compositionally biased region" description="Gly residues" evidence="1">
    <location>
        <begin position="41"/>
        <end position="53"/>
    </location>
</feature>
<gene>
    <name evidence="3" type="primary">LOC101373398</name>
</gene>
<feature type="compositionally biased region" description="Polar residues" evidence="1">
    <location>
        <begin position="450"/>
        <end position="462"/>
    </location>
</feature>
<evidence type="ECO:0000313" key="3">
    <source>
        <dbReference type="RefSeq" id="XP_004393238.1"/>
    </source>
</evidence>
<feature type="region of interest" description="Disordered" evidence="1">
    <location>
        <begin position="421"/>
        <end position="470"/>
    </location>
</feature>
<dbReference type="InterPro" id="IPR051771">
    <property type="entry name" value="FAM167_domain"/>
</dbReference>
<dbReference type="PANTHER" id="PTHR32289:SF5">
    <property type="entry name" value="TRANSMEMBRANE 74B, OPPOSITE STRAND"/>
    <property type="match status" value="1"/>
</dbReference>
<dbReference type="Proteomes" id="UP000245340">
    <property type="component" value="Unplaced"/>
</dbReference>
<reference evidence="3" key="1">
    <citation type="submission" date="2025-08" db="UniProtKB">
        <authorList>
            <consortium name="RefSeq"/>
        </authorList>
    </citation>
    <scope>IDENTIFICATION</scope>
</reference>